<dbReference type="AlphaFoldDB" id="A0A0L7R6K7"/>
<evidence type="ECO:0000256" key="5">
    <source>
        <dbReference type="ARBA" id="ARBA00022723"/>
    </source>
</evidence>
<keyword evidence="5 11" id="KW-0479">Metal-binding</keyword>
<feature type="binding site" evidence="11">
    <location>
        <position position="109"/>
    </location>
    <ligand>
        <name>Fe cation</name>
        <dbReference type="ChEBI" id="CHEBI:24875"/>
        <note>catalytic</note>
    </ligand>
</feature>
<evidence type="ECO:0000256" key="3">
    <source>
        <dbReference type="ARBA" id="ARBA00006622"/>
    </source>
</evidence>
<evidence type="ECO:0000256" key="4">
    <source>
        <dbReference type="ARBA" id="ARBA00013133"/>
    </source>
</evidence>
<dbReference type="InterPro" id="IPR011051">
    <property type="entry name" value="RmlC_Cupin_sf"/>
</dbReference>
<dbReference type="Gene3D" id="2.60.120.10">
    <property type="entry name" value="Jelly Rolls"/>
    <property type="match status" value="1"/>
</dbReference>
<evidence type="ECO:0000256" key="12">
    <source>
        <dbReference type="RuleBase" id="RU366010"/>
    </source>
</evidence>
<dbReference type="FunFam" id="2.60.120.10:FF:000045">
    <property type="entry name" value="Cysteine dioxygenase 1"/>
    <property type="match status" value="1"/>
</dbReference>
<dbReference type="Pfam" id="PF13233">
    <property type="entry name" value="Complex1_LYR_2"/>
    <property type="match status" value="1"/>
</dbReference>
<feature type="binding site" evidence="11">
    <location>
        <position position="166"/>
    </location>
    <ligand>
        <name>Fe cation</name>
        <dbReference type="ChEBI" id="CHEBI:24875"/>
        <note>catalytic</note>
    </ligand>
</feature>
<evidence type="ECO:0000313" key="14">
    <source>
        <dbReference type="Proteomes" id="UP000053825"/>
    </source>
</evidence>
<comment type="catalytic activity">
    <reaction evidence="1 12">
        <text>L-cysteine + O2 = 3-sulfino-L-alanine + H(+)</text>
        <dbReference type="Rhea" id="RHEA:20441"/>
        <dbReference type="ChEBI" id="CHEBI:15378"/>
        <dbReference type="ChEBI" id="CHEBI:15379"/>
        <dbReference type="ChEBI" id="CHEBI:35235"/>
        <dbReference type="ChEBI" id="CHEBI:61085"/>
        <dbReference type="EC" id="1.13.11.20"/>
    </reaction>
</comment>
<keyword evidence="8 12" id="KW-0560">Oxidoreductase</keyword>
<dbReference type="GO" id="GO:0008198">
    <property type="term" value="F:ferrous iron binding"/>
    <property type="evidence" value="ECO:0007669"/>
    <property type="project" value="UniProtKB-ARBA"/>
</dbReference>
<evidence type="ECO:0000256" key="1">
    <source>
        <dbReference type="ARBA" id="ARBA00000629"/>
    </source>
</evidence>
<comment type="cofactor">
    <cofactor evidence="12">
        <name>Fe cation</name>
        <dbReference type="ChEBI" id="CHEBI:24875"/>
    </cofactor>
    <text evidence="12">Binds 1 Fe cation per subunit.</text>
</comment>
<keyword evidence="14" id="KW-1185">Reference proteome</keyword>
<feature type="binding site" evidence="11">
    <location>
        <position position="107"/>
    </location>
    <ligand>
        <name>Fe cation</name>
        <dbReference type="ChEBI" id="CHEBI:24875"/>
        <note>catalytic</note>
    </ligand>
</feature>
<reference evidence="13 14" key="1">
    <citation type="submission" date="2015-07" db="EMBL/GenBank/DDBJ databases">
        <title>The genome of Habropoda laboriosa.</title>
        <authorList>
            <person name="Pan H."/>
            <person name="Kapheim K."/>
        </authorList>
    </citation>
    <scope>NUCLEOTIDE SEQUENCE [LARGE SCALE GENOMIC DNA]</scope>
    <source>
        <strain evidence="13">0110345459</strain>
    </source>
</reference>
<dbReference type="OrthoDB" id="543511at2759"/>
<dbReference type="GO" id="GO:0042412">
    <property type="term" value="P:taurine biosynthetic process"/>
    <property type="evidence" value="ECO:0007669"/>
    <property type="project" value="UniProtKB-UniRule"/>
</dbReference>
<keyword evidence="6 10" id="KW-0883">Thioether bond</keyword>
<evidence type="ECO:0000256" key="6">
    <source>
        <dbReference type="ARBA" id="ARBA00022784"/>
    </source>
</evidence>
<accession>A0A0L7R6K7</accession>
<dbReference type="Proteomes" id="UP000053825">
    <property type="component" value="Unassembled WGS sequence"/>
</dbReference>
<dbReference type="CDD" id="cd20270">
    <property type="entry name" value="Complex1_LYR_SDHAF3_LYRM10"/>
    <property type="match status" value="1"/>
</dbReference>
<dbReference type="Pfam" id="PF05995">
    <property type="entry name" value="CDO_I"/>
    <property type="match status" value="1"/>
</dbReference>
<feature type="cross-link" description="3'-(S-cysteinyl)-tyrosine (Cys-Tyr)" evidence="10">
    <location>
        <begin position="114"/>
        <end position="183"/>
    </location>
</feature>
<evidence type="ECO:0000256" key="11">
    <source>
        <dbReference type="PIRSR" id="PIRSR610300-51"/>
    </source>
</evidence>
<evidence type="ECO:0000256" key="8">
    <source>
        <dbReference type="ARBA" id="ARBA00023002"/>
    </source>
</evidence>
<evidence type="ECO:0000256" key="2">
    <source>
        <dbReference type="ARBA" id="ARBA00004759"/>
    </source>
</evidence>
<dbReference type="CDD" id="cd10548">
    <property type="entry name" value="cupin_CDO"/>
    <property type="match status" value="1"/>
</dbReference>
<name>A0A0L7R6K7_9HYME</name>
<evidence type="ECO:0000256" key="10">
    <source>
        <dbReference type="PIRSR" id="PIRSR610300-50"/>
    </source>
</evidence>
<dbReference type="SUPFAM" id="SSF51182">
    <property type="entry name" value="RmlC-like cupins"/>
    <property type="match status" value="1"/>
</dbReference>
<comment type="pathway">
    <text evidence="2 12">Organosulfur biosynthesis; taurine biosynthesis; hypotaurine from L-cysteine: step 1/2.</text>
</comment>
<dbReference type="EC" id="1.13.11.20" evidence="4 12"/>
<dbReference type="STRING" id="597456.A0A0L7R6K7"/>
<proteinExistence type="inferred from homology"/>
<keyword evidence="7 12" id="KW-0223">Dioxygenase</keyword>
<evidence type="ECO:0000313" key="13">
    <source>
        <dbReference type="EMBL" id="KOC66510.1"/>
    </source>
</evidence>
<dbReference type="EMBL" id="KQ414646">
    <property type="protein sequence ID" value="KOC66510.1"/>
    <property type="molecule type" value="Genomic_DNA"/>
</dbReference>
<organism evidence="13 14">
    <name type="scientific">Habropoda laboriosa</name>
    <dbReference type="NCBI Taxonomy" id="597456"/>
    <lineage>
        <taxon>Eukaryota</taxon>
        <taxon>Metazoa</taxon>
        <taxon>Ecdysozoa</taxon>
        <taxon>Arthropoda</taxon>
        <taxon>Hexapoda</taxon>
        <taxon>Insecta</taxon>
        <taxon>Pterygota</taxon>
        <taxon>Neoptera</taxon>
        <taxon>Endopterygota</taxon>
        <taxon>Hymenoptera</taxon>
        <taxon>Apocrita</taxon>
        <taxon>Aculeata</taxon>
        <taxon>Apoidea</taxon>
        <taxon>Anthophila</taxon>
        <taxon>Apidae</taxon>
        <taxon>Habropoda</taxon>
    </lineage>
</organism>
<protein>
    <recommendedName>
        <fullName evidence="4 12">Cysteine dioxygenase</fullName>
        <ecNumber evidence="4 12">1.13.11.20</ecNumber>
    </recommendedName>
</protein>
<gene>
    <name evidence="13" type="ORF">WH47_08903</name>
</gene>
<dbReference type="UniPathway" id="UPA00012">
    <property type="reaction ID" value="UER00537"/>
</dbReference>
<dbReference type="PANTHER" id="PTHR12918:SF1">
    <property type="entry name" value="CYSTEINE DIOXYGENASE TYPE 1"/>
    <property type="match status" value="1"/>
</dbReference>
<sequence length="327" mass="37896">MQVYEEDRGLLCVSREKLLNEKNSCEEKVPLSLSELIKALHEAFSKDDTRIEDVKNLMASYRSNPAEWKKYAKFDRYRYTRNLVDEGNDKFNLMVLCWGEGHGSGIHDHPNSHCVMKILQGELCETRYTWPVMKNEDKETRELEVLGKTTLGLNEICYINDSLGLHRVENASNTNPAVSLHLYTPPFSTCSVFNKQTGQKTSCKVTFWSKYGDRRQRHVRMLYKTILRLHRGLPAEIQVLGTSYVRDEFKRHKNCDEVAATIFLNEWTEYAILLTKQLGLKGPHTAKPLGENLNEEDFNKFRDEQVYQLYELMIAATSKNNKNGKDT</sequence>
<dbReference type="PANTHER" id="PTHR12918">
    <property type="entry name" value="CYSTEINE DIOXYGENASE"/>
    <property type="match status" value="1"/>
</dbReference>
<dbReference type="GO" id="GO:0019448">
    <property type="term" value="P:L-cysteine catabolic process"/>
    <property type="evidence" value="ECO:0007669"/>
    <property type="project" value="TreeGrafter"/>
</dbReference>
<dbReference type="GO" id="GO:0017172">
    <property type="term" value="F:cysteine dioxygenase activity"/>
    <property type="evidence" value="ECO:0007669"/>
    <property type="project" value="UniProtKB-UniRule"/>
</dbReference>
<evidence type="ECO:0000256" key="9">
    <source>
        <dbReference type="ARBA" id="ARBA00023004"/>
    </source>
</evidence>
<keyword evidence="9 11" id="KW-0408">Iron</keyword>
<dbReference type="InterPro" id="IPR010300">
    <property type="entry name" value="CDO_1"/>
</dbReference>
<comment type="similarity">
    <text evidence="3 12">Belongs to the cysteine dioxygenase family.</text>
</comment>
<dbReference type="InterPro" id="IPR014710">
    <property type="entry name" value="RmlC-like_jellyroll"/>
</dbReference>
<evidence type="ECO:0000256" key="7">
    <source>
        <dbReference type="ARBA" id="ARBA00022964"/>
    </source>
</evidence>